<keyword evidence="3" id="KW-1185">Reference proteome</keyword>
<dbReference type="GO" id="GO:0016491">
    <property type="term" value="F:oxidoreductase activity"/>
    <property type="evidence" value="ECO:0007669"/>
    <property type="project" value="InterPro"/>
</dbReference>
<sequence length="276" mass="32108">MMENVIKDSLEFHNFNDMFELLTKEEMRSVGWRLNYSPRDDYEFPEYAKDKTNDEEKLIFNKEFSESDFEVKGLVDTLLNRESTLLNELKGSWNLEDLEKLLVLSAGRRWKDRDYPRADKNVKVYLRTYPSGGSLYPIKIYFYANKIEGLEAGFYYFDPVDNSIRRLKSAISLSELEQLFPMTSLKLDVRSETMEKSAAVVFMVADFKYSFRKYGQLSYRLALLEAGHIGQNMQLVVTALGKDSLPICGLFHERIEQALGIRKNKFQHCVYGVVLG</sequence>
<evidence type="ECO:0000313" key="2">
    <source>
        <dbReference type="EMBL" id="QAA31120.1"/>
    </source>
</evidence>
<dbReference type="OrthoDB" id="9801593at2"/>
<dbReference type="InterPro" id="IPR020051">
    <property type="entry name" value="SagB-type_dehydrogenase"/>
</dbReference>
<proteinExistence type="predicted"/>
<evidence type="ECO:0000313" key="3">
    <source>
        <dbReference type="Proteomes" id="UP000286268"/>
    </source>
</evidence>
<organism evidence="2 3">
    <name type="scientific">Clostridium manihotivorum</name>
    <dbReference type="NCBI Taxonomy" id="2320868"/>
    <lineage>
        <taxon>Bacteria</taxon>
        <taxon>Bacillati</taxon>
        <taxon>Bacillota</taxon>
        <taxon>Clostridia</taxon>
        <taxon>Eubacteriales</taxon>
        <taxon>Clostridiaceae</taxon>
        <taxon>Clostridium</taxon>
    </lineage>
</organism>
<dbReference type="RefSeq" id="WP_128211785.1">
    <property type="nucleotide sequence ID" value="NZ_CP025746.1"/>
</dbReference>
<dbReference type="AlphaFoldDB" id="A0A3R5QS67"/>
<dbReference type="InterPro" id="IPR000415">
    <property type="entry name" value="Nitroreductase-like"/>
</dbReference>
<dbReference type="Pfam" id="PF00881">
    <property type="entry name" value="Nitroreductase"/>
    <property type="match status" value="1"/>
</dbReference>
<reference evidence="2 3" key="1">
    <citation type="submission" date="2018-01" db="EMBL/GenBank/DDBJ databases">
        <title>Genome Sequencing and Assembly of Anaerobacter polyendosporus strain CT4.</title>
        <authorList>
            <person name="Tachaapaikoon C."/>
            <person name="Sutheeworapong S."/>
            <person name="Jenjaroenpun P."/>
            <person name="Wongsurawat T."/>
            <person name="Nookeaw I."/>
            <person name="Cheawchanlertfa P."/>
            <person name="Kosugi A."/>
            <person name="Cheevadhanarak S."/>
            <person name="Ratanakhanokchai K."/>
        </authorList>
    </citation>
    <scope>NUCLEOTIDE SEQUENCE [LARGE SCALE GENOMIC DNA]</scope>
    <source>
        <strain evidence="2 3">CT4</strain>
    </source>
</reference>
<accession>A0A3R5QS67</accession>
<dbReference type="SUPFAM" id="SSF55469">
    <property type="entry name" value="FMN-dependent nitroreductase-like"/>
    <property type="match status" value="1"/>
</dbReference>
<dbReference type="PANTHER" id="PTHR43745:SF2">
    <property type="entry name" value="NITROREDUCTASE MJ1384-RELATED"/>
    <property type="match status" value="1"/>
</dbReference>
<gene>
    <name evidence="2" type="ORF">C1I91_05265</name>
</gene>
<dbReference type="EMBL" id="CP025746">
    <property type="protein sequence ID" value="QAA31120.1"/>
    <property type="molecule type" value="Genomic_DNA"/>
</dbReference>
<dbReference type="Gene3D" id="3.40.109.10">
    <property type="entry name" value="NADH Oxidase"/>
    <property type="match status" value="1"/>
</dbReference>
<dbReference type="InterPro" id="IPR052544">
    <property type="entry name" value="Bacteriocin_Proc_Enz"/>
</dbReference>
<dbReference type="CDD" id="cd02142">
    <property type="entry name" value="McbC_SagB-like_oxidoreductase"/>
    <property type="match status" value="1"/>
</dbReference>
<dbReference type="NCBIfam" id="TIGR03605">
    <property type="entry name" value="antibiot_sagB"/>
    <property type="match status" value="1"/>
</dbReference>
<dbReference type="Proteomes" id="UP000286268">
    <property type="component" value="Chromosome"/>
</dbReference>
<feature type="domain" description="Nitroreductase" evidence="1">
    <location>
        <begin position="96"/>
        <end position="276"/>
    </location>
</feature>
<dbReference type="PANTHER" id="PTHR43745">
    <property type="entry name" value="NITROREDUCTASE MJ1384-RELATED"/>
    <property type="match status" value="1"/>
</dbReference>
<dbReference type="InterPro" id="IPR029479">
    <property type="entry name" value="Nitroreductase"/>
</dbReference>
<name>A0A3R5QS67_9CLOT</name>
<dbReference type="KEGG" id="cmah:C1I91_05265"/>
<evidence type="ECO:0000259" key="1">
    <source>
        <dbReference type="Pfam" id="PF00881"/>
    </source>
</evidence>
<protein>
    <submittedName>
        <fullName evidence="2">Dehydrogenase</fullName>
    </submittedName>
</protein>